<proteinExistence type="predicted"/>
<protein>
    <submittedName>
        <fullName evidence="1">Uncharacterized protein</fullName>
    </submittedName>
</protein>
<evidence type="ECO:0000313" key="1">
    <source>
        <dbReference type="EMBL" id="KAK9153734.1"/>
    </source>
</evidence>
<dbReference type="Proteomes" id="UP001417504">
    <property type="component" value="Unassembled WGS sequence"/>
</dbReference>
<accession>A0AAP0KLT8</accession>
<sequence length="112" mass="13047">MLICFQSLFQSELKCSQSHFPAQSMLLVFFTDEVARRRKWGDEDEDCEGLWSIGEREEIMETLQFSLRPIELVVGVLFDCVLRKKSLMGLFCFEQNRVCGQDGEIKKTMVKL</sequence>
<organism evidence="1 2">
    <name type="scientific">Stephania japonica</name>
    <dbReference type="NCBI Taxonomy" id="461633"/>
    <lineage>
        <taxon>Eukaryota</taxon>
        <taxon>Viridiplantae</taxon>
        <taxon>Streptophyta</taxon>
        <taxon>Embryophyta</taxon>
        <taxon>Tracheophyta</taxon>
        <taxon>Spermatophyta</taxon>
        <taxon>Magnoliopsida</taxon>
        <taxon>Ranunculales</taxon>
        <taxon>Menispermaceae</taxon>
        <taxon>Menispermoideae</taxon>
        <taxon>Cissampelideae</taxon>
        <taxon>Stephania</taxon>
    </lineage>
</organism>
<gene>
    <name evidence="1" type="ORF">Sjap_001214</name>
</gene>
<evidence type="ECO:0000313" key="2">
    <source>
        <dbReference type="Proteomes" id="UP001417504"/>
    </source>
</evidence>
<reference evidence="1 2" key="1">
    <citation type="submission" date="2024-01" db="EMBL/GenBank/DDBJ databases">
        <title>Genome assemblies of Stephania.</title>
        <authorList>
            <person name="Yang L."/>
        </authorList>
    </citation>
    <scope>NUCLEOTIDE SEQUENCE [LARGE SCALE GENOMIC DNA]</scope>
    <source>
        <strain evidence="1">QJT</strain>
        <tissue evidence="1">Leaf</tissue>
    </source>
</reference>
<comment type="caution">
    <text evidence="1">The sequence shown here is derived from an EMBL/GenBank/DDBJ whole genome shotgun (WGS) entry which is preliminary data.</text>
</comment>
<dbReference type="AlphaFoldDB" id="A0AAP0KLT8"/>
<name>A0AAP0KLT8_9MAGN</name>
<dbReference type="EMBL" id="JBBNAE010000001">
    <property type="protein sequence ID" value="KAK9153734.1"/>
    <property type="molecule type" value="Genomic_DNA"/>
</dbReference>
<keyword evidence="2" id="KW-1185">Reference proteome</keyword>